<feature type="transmembrane region" description="Helical" evidence="2">
    <location>
        <begin position="305"/>
        <end position="334"/>
    </location>
</feature>
<name>A0A840RZT3_9BURK</name>
<feature type="transmembrane region" description="Helical" evidence="2">
    <location>
        <begin position="346"/>
        <end position="370"/>
    </location>
</feature>
<feature type="transmembrane region" description="Helical" evidence="2">
    <location>
        <begin position="40"/>
        <end position="59"/>
    </location>
</feature>
<dbReference type="RefSeq" id="WP_168056056.1">
    <property type="nucleotide sequence ID" value="NZ_JAAOZT010000008.1"/>
</dbReference>
<feature type="transmembrane region" description="Helical" evidence="2">
    <location>
        <begin position="254"/>
        <end position="273"/>
    </location>
</feature>
<feature type="transmembrane region" description="Helical" evidence="2">
    <location>
        <begin position="174"/>
        <end position="198"/>
    </location>
</feature>
<dbReference type="Proteomes" id="UP000571084">
    <property type="component" value="Unassembled WGS sequence"/>
</dbReference>
<dbReference type="GO" id="GO:0015293">
    <property type="term" value="F:symporter activity"/>
    <property type="evidence" value="ECO:0007669"/>
    <property type="project" value="InterPro"/>
</dbReference>
<keyword evidence="4" id="KW-1185">Reference proteome</keyword>
<feature type="transmembrane region" description="Helical" evidence="2">
    <location>
        <begin position="79"/>
        <end position="100"/>
    </location>
</feature>
<dbReference type="EMBL" id="JACHHQ010000014">
    <property type="protein sequence ID" value="MBB5202366.1"/>
    <property type="molecule type" value="Genomic_DNA"/>
</dbReference>
<dbReference type="InterPro" id="IPR036259">
    <property type="entry name" value="MFS_trans_sf"/>
</dbReference>
<proteinExistence type="inferred from homology"/>
<dbReference type="AlphaFoldDB" id="A0A840RZT3"/>
<protein>
    <submittedName>
        <fullName evidence="3">Na+/melibiose symporter-like transporter</fullName>
    </submittedName>
</protein>
<comment type="caution">
    <text evidence="3">The sequence shown here is derived from an EMBL/GenBank/DDBJ whole genome shotgun (WGS) entry which is preliminary data.</text>
</comment>
<feature type="transmembrane region" description="Helical" evidence="2">
    <location>
        <begin position="106"/>
        <end position="130"/>
    </location>
</feature>
<feature type="transmembrane region" description="Helical" evidence="2">
    <location>
        <begin position="390"/>
        <end position="408"/>
    </location>
</feature>
<keyword evidence="2" id="KW-1133">Transmembrane helix</keyword>
<organism evidence="3 4">
    <name type="scientific">Glaciimonas immobilis</name>
    <dbReference type="NCBI Taxonomy" id="728004"/>
    <lineage>
        <taxon>Bacteria</taxon>
        <taxon>Pseudomonadati</taxon>
        <taxon>Pseudomonadota</taxon>
        <taxon>Betaproteobacteria</taxon>
        <taxon>Burkholderiales</taxon>
        <taxon>Oxalobacteraceae</taxon>
        <taxon>Glaciimonas</taxon>
    </lineage>
</organism>
<evidence type="ECO:0000256" key="2">
    <source>
        <dbReference type="SAM" id="Phobius"/>
    </source>
</evidence>
<evidence type="ECO:0000313" key="3">
    <source>
        <dbReference type="EMBL" id="MBB5202366.1"/>
    </source>
</evidence>
<evidence type="ECO:0000313" key="4">
    <source>
        <dbReference type="Proteomes" id="UP000571084"/>
    </source>
</evidence>
<feature type="transmembrane region" description="Helical" evidence="2">
    <location>
        <begin position="280"/>
        <end position="299"/>
    </location>
</feature>
<sequence>MTKLAFPALLKYGLFGLPLALVALPVYVYIPQFYADRFSISLSLIGLILLATRLFDAFIDPAIGRWLDGSPARNRFKRAIWVGVPPLIIGFSALFLPPVFAQKFPLVWLVLALLVVYVGFSIATIAYQSWGAALTQALDQRSRLTATREAFGLIGVVLAAALPGLLGTSWLPPVFVLLLLGSAAVLQIAPQPGATAALRVADTNDHGVLLPFRNRRFRWLFGIFMINGIAAAIPATLFLFFVDDQLQLGKYGGLFLMLYFVAGALSMPAWSALARRFGEARVWFAAMLLAIAAFIWAYRLTAGDMVPFGLICVMSGFALGADLLLPPALLAAVIADGGHSRQKEGAYFGIWNWATKINLALAAGVSLPLLQYLGYHPHLISPEGAQALTVGYAVLPCTLKLVAAAILWKAPLYDI</sequence>
<dbReference type="PANTHER" id="PTHR11328">
    <property type="entry name" value="MAJOR FACILITATOR SUPERFAMILY DOMAIN-CONTAINING PROTEIN"/>
    <property type="match status" value="1"/>
</dbReference>
<accession>A0A840RZT3</accession>
<comment type="similarity">
    <text evidence="1">Belongs to the sodium:galactoside symporter (TC 2.A.2) family.</text>
</comment>
<keyword evidence="2" id="KW-0472">Membrane</keyword>
<feature type="transmembrane region" description="Helical" evidence="2">
    <location>
        <begin position="219"/>
        <end position="242"/>
    </location>
</feature>
<evidence type="ECO:0000256" key="1">
    <source>
        <dbReference type="ARBA" id="ARBA00009617"/>
    </source>
</evidence>
<keyword evidence="2" id="KW-0812">Transmembrane</keyword>
<dbReference type="Pfam" id="PF13347">
    <property type="entry name" value="MFS_2"/>
    <property type="match status" value="1"/>
</dbReference>
<dbReference type="InterPro" id="IPR039672">
    <property type="entry name" value="MFS_2"/>
</dbReference>
<gene>
    <name evidence="3" type="ORF">HNR39_004230</name>
</gene>
<feature type="transmembrane region" description="Helical" evidence="2">
    <location>
        <begin position="150"/>
        <end position="168"/>
    </location>
</feature>
<dbReference type="Gene3D" id="1.20.1250.20">
    <property type="entry name" value="MFS general substrate transporter like domains"/>
    <property type="match status" value="2"/>
</dbReference>
<dbReference type="GO" id="GO:0008643">
    <property type="term" value="P:carbohydrate transport"/>
    <property type="evidence" value="ECO:0007669"/>
    <property type="project" value="InterPro"/>
</dbReference>
<reference evidence="3 4" key="1">
    <citation type="submission" date="2020-08" db="EMBL/GenBank/DDBJ databases">
        <title>Genomic Encyclopedia of Type Strains, Phase IV (KMG-IV): sequencing the most valuable type-strain genomes for metagenomic binning, comparative biology and taxonomic classification.</title>
        <authorList>
            <person name="Goeker M."/>
        </authorList>
    </citation>
    <scope>NUCLEOTIDE SEQUENCE [LARGE SCALE GENOMIC DNA]</scope>
    <source>
        <strain evidence="3 4">DSM 23240</strain>
    </source>
</reference>
<feature type="transmembrane region" description="Helical" evidence="2">
    <location>
        <begin position="12"/>
        <end position="34"/>
    </location>
</feature>
<dbReference type="SUPFAM" id="SSF103473">
    <property type="entry name" value="MFS general substrate transporter"/>
    <property type="match status" value="1"/>
</dbReference>
<dbReference type="PANTHER" id="PTHR11328:SF24">
    <property type="entry name" value="MAJOR FACILITATOR SUPERFAMILY (MFS) PROFILE DOMAIN-CONTAINING PROTEIN"/>
    <property type="match status" value="1"/>
</dbReference>
<dbReference type="GO" id="GO:0005886">
    <property type="term" value="C:plasma membrane"/>
    <property type="evidence" value="ECO:0007669"/>
    <property type="project" value="TreeGrafter"/>
</dbReference>